<dbReference type="GeneID" id="30027649"/>
<dbReference type="InterPro" id="IPR052086">
    <property type="entry name" value="Mannan_Polymerase_Subunit"/>
</dbReference>
<dbReference type="PANTHER" id="PTHR43083:SF6">
    <property type="entry name" value="MANNAN POLYMERASE COMPLEXES SUBUNIT MNN9"/>
    <property type="match status" value="1"/>
</dbReference>
<feature type="non-terminal residue" evidence="2">
    <location>
        <position position="1"/>
    </location>
</feature>
<evidence type="ECO:0000256" key="1">
    <source>
        <dbReference type="ARBA" id="ARBA00037964"/>
    </source>
</evidence>
<dbReference type="GO" id="GO:0000136">
    <property type="term" value="C:mannan polymerase complex"/>
    <property type="evidence" value="ECO:0007669"/>
    <property type="project" value="TreeGrafter"/>
</dbReference>
<dbReference type="Proteomes" id="UP000092555">
    <property type="component" value="Unassembled WGS sequence"/>
</dbReference>
<evidence type="ECO:0000313" key="3">
    <source>
        <dbReference type="Proteomes" id="UP000092555"/>
    </source>
</evidence>
<dbReference type="RefSeq" id="XP_018709593.1">
    <property type="nucleotide sequence ID" value="XM_018854673.1"/>
</dbReference>
<evidence type="ECO:0000313" key="2">
    <source>
        <dbReference type="EMBL" id="OBA19058.1"/>
    </source>
</evidence>
<dbReference type="PANTHER" id="PTHR43083">
    <property type="entry name" value="MANNAN POLYMERASE II"/>
    <property type="match status" value="1"/>
</dbReference>
<gene>
    <name evidence="2" type="ORF">METBIDRAFT_16830</name>
</gene>
<dbReference type="GO" id="GO:0006487">
    <property type="term" value="P:protein N-linked glycosylation"/>
    <property type="evidence" value="ECO:0007669"/>
    <property type="project" value="TreeGrafter"/>
</dbReference>
<accession>A0A1A0H559</accession>
<sequence>KNSVLVVSSIANQNSFGKDRGFEDFYKVIGSLEYPTSSINIAFYCGSLQLYNDVTNYLEAIIKGELCTYNQMTILYAPFLQSDFKSSEHSPKLQRLRRRNIAQGRNFALFNSLQSEHYTLFLDADVIRFDHTNMLKRFVNSGKDIIVPRIELGGEVDYDKNSWRGNRKTPSASQLQLMNDDKWDEAGYVPEDVKDEIFHLGDHARSSDMSSTDSNLDLSYTVKLDSVGGAVLFLKSIIFKQGVVFPTMNIVGTSWQRKEGYDGIETEGVCYMAQTLGYTCFAMPNLVVQH</sequence>
<name>A0A1A0H559_9ASCO</name>
<dbReference type="InterPro" id="IPR029044">
    <property type="entry name" value="Nucleotide-diphossugar_trans"/>
</dbReference>
<dbReference type="Gene3D" id="3.90.550.10">
    <property type="entry name" value="Spore Coat Polysaccharide Biosynthesis Protein SpsA, Chain A"/>
    <property type="match status" value="1"/>
</dbReference>
<feature type="non-terminal residue" evidence="2">
    <location>
        <position position="290"/>
    </location>
</feature>
<dbReference type="EMBL" id="LXTC01000008">
    <property type="protein sequence ID" value="OBA19058.1"/>
    <property type="molecule type" value="Genomic_DNA"/>
</dbReference>
<evidence type="ECO:0008006" key="4">
    <source>
        <dbReference type="Google" id="ProtNLM"/>
    </source>
</evidence>
<comment type="caution">
    <text evidence="2">The sequence shown here is derived from an EMBL/GenBank/DDBJ whole genome shotgun (WGS) entry which is preliminary data.</text>
</comment>
<dbReference type="GO" id="GO:0000032">
    <property type="term" value="P:cell wall mannoprotein biosynthetic process"/>
    <property type="evidence" value="ECO:0007669"/>
    <property type="project" value="TreeGrafter"/>
</dbReference>
<keyword evidence="3" id="KW-1185">Reference proteome</keyword>
<organism evidence="2 3">
    <name type="scientific">Metschnikowia bicuspidata var. bicuspidata NRRL YB-4993</name>
    <dbReference type="NCBI Taxonomy" id="869754"/>
    <lineage>
        <taxon>Eukaryota</taxon>
        <taxon>Fungi</taxon>
        <taxon>Dikarya</taxon>
        <taxon>Ascomycota</taxon>
        <taxon>Saccharomycotina</taxon>
        <taxon>Pichiomycetes</taxon>
        <taxon>Metschnikowiaceae</taxon>
        <taxon>Metschnikowia</taxon>
    </lineage>
</organism>
<dbReference type="Pfam" id="PF03452">
    <property type="entry name" value="Anp1"/>
    <property type="match status" value="1"/>
</dbReference>
<dbReference type="GO" id="GO:0000009">
    <property type="term" value="F:alpha-1,6-mannosyltransferase activity"/>
    <property type="evidence" value="ECO:0007669"/>
    <property type="project" value="TreeGrafter"/>
</dbReference>
<dbReference type="AlphaFoldDB" id="A0A1A0H559"/>
<protein>
    <recommendedName>
        <fullName evidence="4">Nucleotide-diphospho-sugar transferase</fullName>
    </recommendedName>
</protein>
<comment type="similarity">
    <text evidence="1">Belongs to the ANP1/MMN9/VAN1 family.</text>
</comment>
<dbReference type="STRING" id="869754.A0A1A0H559"/>
<reference evidence="2 3" key="1">
    <citation type="submission" date="2016-05" db="EMBL/GenBank/DDBJ databases">
        <title>Comparative genomics of biotechnologically important yeasts.</title>
        <authorList>
            <consortium name="DOE Joint Genome Institute"/>
            <person name="Riley R."/>
            <person name="Haridas S."/>
            <person name="Wolfe K.H."/>
            <person name="Lopes M.R."/>
            <person name="Hittinger C.T."/>
            <person name="Goker M."/>
            <person name="Salamov A."/>
            <person name="Wisecaver J."/>
            <person name="Long T.M."/>
            <person name="Aerts A.L."/>
            <person name="Barry K."/>
            <person name="Choi C."/>
            <person name="Clum A."/>
            <person name="Coughlan A.Y."/>
            <person name="Deshpande S."/>
            <person name="Douglass A.P."/>
            <person name="Hanson S.J."/>
            <person name="Klenk H.-P."/>
            <person name="LaButti K."/>
            <person name="Lapidus A."/>
            <person name="Lindquist E."/>
            <person name="Lipzen A."/>
            <person name="Meier-kolthoff J.P."/>
            <person name="Ohm R.A."/>
            <person name="Otillar R.P."/>
            <person name="Pangilinan J."/>
            <person name="Peng Y."/>
            <person name="Rokas A."/>
            <person name="Rosa C.A."/>
            <person name="Scheuner C."/>
            <person name="Sibirny A.A."/>
            <person name="Slot J.C."/>
            <person name="Stielow J.B."/>
            <person name="Sun H."/>
            <person name="Kurtzman C.P."/>
            <person name="Blackwell M."/>
            <person name="Grigoriev I.V."/>
            <person name="Jeffries T.W."/>
        </authorList>
    </citation>
    <scope>NUCLEOTIDE SEQUENCE [LARGE SCALE GENOMIC DNA]</scope>
    <source>
        <strain evidence="2 3">NRRL YB-4993</strain>
    </source>
</reference>
<dbReference type="OrthoDB" id="204164at2759"/>
<proteinExistence type="inferred from homology"/>